<dbReference type="GO" id="GO:0005930">
    <property type="term" value="C:axoneme"/>
    <property type="evidence" value="ECO:0007669"/>
    <property type="project" value="UniProtKB-SubCell"/>
</dbReference>
<dbReference type="GO" id="GO:0060271">
    <property type="term" value="P:cilium assembly"/>
    <property type="evidence" value="ECO:0007669"/>
    <property type="project" value="UniProtKB-UniRule"/>
</dbReference>
<evidence type="ECO:0000256" key="6">
    <source>
        <dbReference type="ARBA" id="ARBA00023069"/>
    </source>
</evidence>
<dbReference type="GO" id="GO:0015630">
    <property type="term" value="C:microtubule cytoskeleton"/>
    <property type="evidence" value="ECO:0007669"/>
    <property type="project" value="UniProtKB-UniRule"/>
</dbReference>
<dbReference type="InterPro" id="IPR048256">
    <property type="entry name" value="Tektin-like"/>
</dbReference>
<evidence type="ECO:0000256" key="8">
    <source>
        <dbReference type="ARBA" id="ARBA00023273"/>
    </source>
</evidence>
<comment type="function">
    <text evidence="9">Microtubule inner protein (MIP) part of the dynein-decorated doublet microtubules (DMTs) in cilia and flagellar axoneme. Forms filamentous polymers in the walls of ciliary and flagellar microtubules.</text>
</comment>
<dbReference type="GO" id="GO:0005634">
    <property type="term" value="C:nucleus"/>
    <property type="evidence" value="ECO:0007669"/>
    <property type="project" value="TreeGrafter"/>
</dbReference>
<dbReference type="OrthoDB" id="6367952at2759"/>
<keyword evidence="5" id="KW-0175">Coiled coil</keyword>
<evidence type="ECO:0000256" key="5">
    <source>
        <dbReference type="ARBA" id="ARBA00023054"/>
    </source>
</evidence>
<keyword evidence="6 10" id="KW-0969">Cilium</keyword>
<dbReference type="OMA" id="LAMVMDE"/>
<dbReference type="RefSeq" id="XP_047736406.1">
    <property type="nucleotide sequence ID" value="XM_047880450.1"/>
</dbReference>
<keyword evidence="11" id="KW-0812">Transmembrane</keyword>
<keyword evidence="11" id="KW-1133">Transmembrane helix</keyword>
<name>A0A979FIL1_HYAAZ</name>
<evidence type="ECO:0000313" key="13">
    <source>
        <dbReference type="RefSeq" id="XP_047736406.1"/>
    </source>
</evidence>
<keyword evidence="4 10" id="KW-0282">Flagellum</keyword>
<organism evidence="12 13">
    <name type="scientific">Hyalella azteca</name>
    <name type="common">Amphipod</name>
    <dbReference type="NCBI Taxonomy" id="294128"/>
    <lineage>
        <taxon>Eukaryota</taxon>
        <taxon>Metazoa</taxon>
        <taxon>Ecdysozoa</taxon>
        <taxon>Arthropoda</taxon>
        <taxon>Crustacea</taxon>
        <taxon>Multicrustacea</taxon>
        <taxon>Malacostraca</taxon>
        <taxon>Eumalacostraca</taxon>
        <taxon>Peracarida</taxon>
        <taxon>Amphipoda</taxon>
        <taxon>Senticaudata</taxon>
        <taxon>Talitrida</taxon>
        <taxon>Talitroidea</taxon>
        <taxon>Hyalellidae</taxon>
        <taxon>Hyalella</taxon>
    </lineage>
</organism>
<dbReference type="Pfam" id="PF03148">
    <property type="entry name" value="Tektin"/>
    <property type="match status" value="1"/>
</dbReference>
<evidence type="ECO:0000256" key="2">
    <source>
        <dbReference type="ARBA" id="ARBA00007209"/>
    </source>
</evidence>
<keyword evidence="8 10" id="KW-0966">Cell projection</keyword>
<keyword evidence="7" id="KW-0206">Cytoskeleton</keyword>
<evidence type="ECO:0000256" key="4">
    <source>
        <dbReference type="ARBA" id="ARBA00022846"/>
    </source>
</evidence>
<evidence type="ECO:0000256" key="10">
    <source>
        <dbReference type="RuleBase" id="RU367040"/>
    </source>
</evidence>
<reference evidence="13" key="1">
    <citation type="submission" date="2025-08" db="UniProtKB">
        <authorList>
            <consortium name="RefSeq"/>
        </authorList>
    </citation>
    <scope>IDENTIFICATION</scope>
    <source>
        <tissue evidence="13">Whole organism</tissue>
    </source>
</reference>
<dbReference type="InterPro" id="IPR000435">
    <property type="entry name" value="Tektins"/>
</dbReference>
<gene>
    <name evidence="13" type="primary">LOC108682439</name>
</gene>
<feature type="transmembrane region" description="Helical" evidence="11">
    <location>
        <begin position="12"/>
        <end position="37"/>
    </location>
</feature>
<dbReference type="PANTHER" id="PTHR19960:SF25">
    <property type="entry name" value="TEKTIN-1"/>
    <property type="match status" value="1"/>
</dbReference>
<evidence type="ECO:0000256" key="11">
    <source>
        <dbReference type="SAM" id="Phobius"/>
    </source>
</evidence>
<dbReference type="KEGG" id="hazt:108682439"/>
<evidence type="ECO:0000256" key="9">
    <source>
        <dbReference type="ARBA" id="ARBA00045224"/>
    </source>
</evidence>
<dbReference type="GO" id="GO:0060294">
    <property type="term" value="P:cilium movement involved in cell motility"/>
    <property type="evidence" value="ECO:0007669"/>
    <property type="project" value="UniProtKB-UniRule"/>
</dbReference>
<evidence type="ECO:0000256" key="1">
    <source>
        <dbReference type="ARBA" id="ARBA00004611"/>
    </source>
</evidence>
<dbReference type="PANTHER" id="PTHR19960">
    <property type="entry name" value="TEKTIN"/>
    <property type="match status" value="1"/>
</dbReference>
<evidence type="ECO:0000256" key="3">
    <source>
        <dbReference type="ARBA" id="ARBA00022490"/>
    </source>
</evidence>
<proteinExistence type="inferred from homology"/>
<dbReference type="GeneID" id="108682439"/>
<keyword evidence="11" id="KW-0472">Membrane</keyword>
<comment type="similarity">
    <text evidence="2 10">Belongs to the tektin family.</text>
</comment>
<dbReference type="Proteomes" id="UP000694843">
    <property type="component" value="Unplaced"/>
</dbReference>
<keyword evidence="3" id="KW-0963">Cytoplasm</keyword>
<comment type="subcellular location">
    <subcellularLocation>
        <location evidence="10">Cytoplasm</location>
        <location evidence="10">Cytoskeleton</location>
        <location evidence="10">Cilium axoneme</location>
    </subcellularLocation>
    <subcellularLocation>
        <location evidence="1">Cytoplasm</location>
        <location evidence="1">Cytoskeleton</location>
        <location evidence="1">Flagellum axoneme</location>
    </subcellularLocation>
</comment>
<evidence type="ECO:0000256" key="7">
    <source>
        <dbReference type="ARBA" id="ARBA00023212"/>
    </source>
</evidence>
<evidence type="ECO:0000313" key="12">
    <source>
        <dbReference type="Proteomes" id="UP000694843"/>
    </source>
</evidence>
<sequence length="436" mass="49610">MSVCPSWKEITFFYFCHKNLPCLSFILGLHFLFLDVFPRLIQLKMPLNNDSGEHDLIKNYHMAGPPQRQRPKTAGMAPSGHFFGHRPMSTKALSPLHWTQEYRSKIGSAKTVISSSKSVELENQLVCGDAKQRAESHKKFVEALLEKRRSQVKYWRSEVDLRIDFLTVESGNLDTMAARLQKQHDLYFHPLQVAQECLKLRSERGSSEVVEDEPQFALLDEVRELTRCRASLAKALDETLNQARRNRAATYQLKKDFANKSSALHVDSVVADLLPSENHSNILPVEVISASALSVAEWEERCRALVEKAEQQHLRSHKVVEEEQSMERSQAALQAELSAKRPSFAQALTSLRIRSAKPRLEQVRDEAETALYREVVDLEQSIERLHDAVRASAKAAQRLAATRVALEDDINRKAQALYVDQVKVMNLRATVDVDKF</sequence>
<protein>
    <recommendedName>
        <fullName evidence="10">Tektin</fullName>
    </recommendedName>
</protein>
<accession>A0A979FIL1</accession>
<dbReference type="AlphaFoldDB" id="A0A979FIL1"/>
<keyword evidence="12" id="KW-1185">Reference proteome</keyword>